<dbReference type="InterPro" id="IPR017045">
    <property type="entry name" value="Malt_Pase/Glycosyl_Hdrlase"/>
</dbReference>
<dbReference type="InterPro" id="IPR005194">
    <property type="entry name" value="Glyco_hydro_65_C"/>
</dbReference>
<evidence type="ECO:0000256" key="2">
    <source>
        <dbReference type="ARBA" id="ARBA00023295"/>
    </source>
</evidence>
<evidence type="ECO:0000259" key="7">
    <source>
        <dbReference type="Pfam" id="PF03633"/>
    </source>
</evidence>
<dbReference type="EMBL" id="JACHNH010000001">
    <property type="protein sequence ID" value="MBB4765034.1"/>
    <property type="molecule type" value="Genomic_DNA"/>
</dbReference>
<reference evidence="9 10" key="1">
    <citation type="submission" date="2020-08" db="EMBL/GenBank/DDBJ databases">
        <title>Sequencing the genomes of 1000 actinobacteria strains.</title>
        <authorList>
            <person name="Klenk H.-P."/>
        </authorList>
    </citation>
    <scope>NUCLEOTIDE SEQUENCE [LARGE SCALE GENOMIC DNA]</scope>
    <source>
        <strain evidence="9 10">DSM 43149</strain>
    </source>
</reference>
<dbReference type="SUPFAM" id="SSF74650">
    <property type="entry name" value="Galactose mutarotase-like"/>
    <property type="match status" value="1"/>
</dbReference>
<dbReference type="GO" id="GO:0004553">
    <property type="term" value="F:hydrolase activity, hydrolyzing O-glycosyl compounds"/>
    <property type="evidence" value="ECO:0007669"/>
    <property type="project" value="TreeGrafter"/>
</dbReference>
<accession>A0A7W7MSX5</accession>
<dbReference type="InterPro" id="IPR005196">
    <property type="entry name" value="Glyco_hydro_65_N"/>
</dbReference>
<dbReference type="InterPro" id="IPR037018">
    <property type="entry name" value="GH65_N"/>
</dbReference>
<dbReference type="EC" id="2.4.1.64" evidence="9"/>
<organism evidence="9 10">
    <name type="scientific">Actinoplanes digitatis</name>
    <dbReference type="NCBI Taxonomy" id="1868"/>
    <lineage>
        <taxon>Bacteria</taxon>
        <taxon>Bacillati</taxon>
        <taxon>Actinomycetota</taxon>
        <taxon>Actinomycetes</taxon>
        <taxon>Micromonosporales</taxon>
        <taxon>Micromonosporaceae</taxon>
        <taxon>Actinoplanes</taxon>
    </lineage>
</organism>
<feature type="active site" description="Proton donor" evidence="3">
    <location>
        <position position="488"/>
    </location>
</feature>
<proteinExistence type="inferred from homology"/>
<dbReference type="GO" id="GO:0047656">
    <property type="term" value="F:alpha,alpha-trehalose phosphorylase activity"/>
    <property type="evidence" value="ECO:0007669"/>
    <property type="project" value="UniProtKB-EC"/>
</dbReference>
<keyword evidence="2" id="KW-0378">Hydrolase</keyword>
<feature type="domain" description="Glycoside hydrolase family 65 C-terminal" evidence="7">
    <location>
        <begin position="689"/>
        <end position="750"/>
    </location>
</feature>
<dbReference type="Pfam" id="PF03636">
    <property type="entry name" value="Glyco_hydro_65N"/>
    <property type="match status" value="1"/>
</dbReference>
<protein>
    <submittedName>
        <fullName evidence="9">Alpha,alpha-trehalose phosphorylase</fullName>
        <ecNumber evidence="9">2.4.1.64</ecNumber>
    </submittedName>
</protein>
<dbReference type="RefSeq" id="WP_184996155.1">
    <property type="nucleotide sequence ID" value="NZ_BOMK01000086.1"/>
</dbReference>
<keyword evidence="9" id="KW-0328">Glycosyltransferase</keyword>
<dbReference type="InterPro" id="IPR008928">
    <property type="entry name" value="6-hairpin_glycosidase_sf"/>
</dbReference>
<dbReference type="Gene3D" id="1.50.10.10">
    <property type="match status" value="1"/>
</dbReference>
<dbReference type="AlphaFoldDB" id="A0A7W7MSX5"/>
<evidence type="ECO:0000313" key="9">
    <source>
        <dbReference type="EMBL" id="MBB4765034.1"/>
    </source>
</evidence>
<name>A0A7W7MSX5_9ACTN</name>
<dbReference type="GO" id="GO:0030246">
    <property type="term" value="F:carbohydrate binding"/>
    <property type="evidence" value="ECO:0007669"/>
    <property type="project" value="InterPro"/>
</dbReference>
<dbReference type="Pfam" id="PF03633">
    <property type="entry name" value="Glyco_hydro_65C"/>
    <property type="match status" value="1"/>
</dbReference>
<dbReference type="Pfam" id="PF03632">
    <property type="entry name" value="Glyco_hydro_65m"/>
    <property type="match status" value="1"/>
</dbReference>
<dbReference type="Proteomes" id="UP000578112">
    <property type="component" value="Unassembled WGS sequence"/>
</dbReference>
<dbReference type="PANTHER" id="PTHR11051">
    <property type="entry name" value="GLYCOSYL HYDROLASE-RELATED"/>
    <property type="match status" value="1"/>
</dbReference>
<evidence type="ECO:0000259" key="8">
    <source>
        <dbReference type="Pfam" id="PF03636"/>
    </source>
</evidence>
<dbReference type="SUPFAM" id="SSF48208">
    <property type="entry name" value="Six-hairpin glycosidases"/>
    <property type="match status" value="1"/>
</dbReference>
<comment type="caution">
    <text evidence="9">The sequence shown here is derived from an EMBL/GenBank/DDBJ whole genome shotgun (WGS) entry which is preliminary data.</text>
</comment>
<evidence type="ECO:0000256" key="1">
    <source>
        <dbReference type="ARBA" id="ARBA00006768"/>
    </source>
</evidence>
<evidence type="ECO:0000256" key="4">
    <source>
        <dbReference type="PIRSR" id="PIRSR036289-51"/>
    </source>
</evidence>
<dbReference type="Gene3D" id="2.70.98.40">
    <property type="entry name" value="Glycoside hydrolase, family 65, N-terminal domain"/>
    <property type="match status" value="1"/>
</dbReference>
<evidence type="ECO:0000313" key="10">
    <source>
        <dbReference type="Proteomes" id="UP000578112"/>
    </source>
</evidence>
<keyword evidence="9" id="KW-0808">Transferase</keyword>
<dbReference type="InterPro" id="IPR005195">
    <property type="entry name" value="Glyco_hydro_65_M"/>
</dbReference>
<feature type="domain" description="Glycoside hydrolase family 65 N-terminal" evidence="8">
    <location>
        <begin position="16"/>
        <end position="270"/>
    </location>
</feature>
<dbReference type="GO" id="GO:0005975">
    <property type="term" value="P:carbohydrate metabolic process"/>
    <property type="evidence" value="ECO:0007669"/>
    <property type="project" value="InterPro"/>
</dbReference>
<dbReference type="PANTHER" id="PTHR11051:SF13">
    <property type="entry name" value="GLYCOSYL TRANSFERASE"/>
    <property type="match status" value="1"/>
</dbReference>
<comment type="similarity">
    <text evidence="1">Belongs to the glycosyl hydrolase 65 family.</text>
</comment>
<evidence type="ECO:0000256" key="3">
    <source>
        <dbReference type="PIRSR" id="PIRSR036289-50"/>
    </source>
</evidence>
<feature type="region of interest" description="Disordered" evidence="5">
    <location>
        <begin position="768"/>
        <end position="787"/>
    </location>
</feature>
<feature type="domain" description="Glycoside hydrolase family 65 central catalytic" evidence="6">
    <location>
        <begin position="327"/>
        <end position="679"/>
    </location>
</feature>
<feature type="binding site" evidence="4">
    <location>
        <begin position="361"/>
        <end position="362"/>
    </location>
    <ligand>
        <name>substrate</name>
    </ligand>
</feature>
<keyword evidence="2" id="KW-0326">Glycosidase</keyword>
<dbReference type="InterPro" id="IPR011013">
    <property type="entry name" value="Gal_mutarotase_sf_dom"/>
</dbReference>
<evidence type="ECO:0000259" key="6">
    <source>
        <dbReference type="Pfam" id="PF03632"/>
    </source>
</evidence>
<gene>
    <name evidence="9" type="ORF">BJ971_005590</name>
</gene>
<sequence>MLEQRSFSVEPWAIREIGLDLDNLGHAESVFALANGHIGLRGNLDEGDPHRLPGTYLNSFFEHRPLPYAEGGFGYPESGQAVVNVTNGKLLRLMVDDEPLDVRYGQLRSHERVLDLRAGTLTRELEWVSPSGKAVRVRSERLVSISQRAVAAISYTVAPVDEPLLVVVQSELSANEDLPSGGHDPRVEAALVRPLEAEGHFVDDSGVTLLHHVRGSGLRMAATMDHEVDGPAGVNVHSTAAQDIGRTTVICRLAPGQRLRVVKYLAYGWSSRRSMPALTDQVRAALTVARYLGWDGLLAEQWRCLADFWASADVEIDGDPQLQQAVRFGLFHVLQAGARAERRAIAAKGLTGSGYDGHTFWDTETFVLPMLSHTMPDAAADALRWRQQSLPAARERAAQLGLAGAAFPWRTVRGVECSGYWPAGTAAFHINADIADAVIRHGDATADVDFEREVGLELLAETARLWSSLGQHGPGGGFRIDGVTGPDEYSAVADNNLYTNLMAQRNLRGAVEACDRHPEQALSLGVDQDELALWRDAAKAMVLPYDEKLGVHAQSEAFTDHAPWDFANTPADKYPLMLHFPYFDIYRKQVVKQADLVLAMQLCPEAFTAEQKARNFAYYERITVRDSSLSAATQAVLAAETGHLTLAYEYLCETALLDLGDLAGNTEHGLHIAALAGAWSGVVAGFGGLRHLGTGLAVAPRLPEQLSRIAFRLRWRGRRLLVEITDAQVEYRLLDGADLELRHHGTLITVPRAGSVIHPVPAFGAVEPVHQPPGREPLARRAAAGRA</sequence>
<dbReference type="InterPro" id="IPR012341">
    <property type="entry name" value="6hp_glycosidase-like_sf"/>
</dbReference>
<feature type="binding site" evidence="4">
    <location>
        <begin position="592"/>
        <end position="593"/>
    </location>
    <ligand>
        <name>substrate</name>
    </ligand>
</feature>
<evidence type="ECO:0000256" key="5">
    <source>
        <dbReference type="SAM" id="MobiDB-lite"/>
    </source>
</evidence>
<dbReference type="PIRSF" id="PIRSF036289">
    <property type="entry name" value="Glycosyl_hydrolase_malt_phosph"/>
    <property type="match status" value="1"/>
</dbReference>
<dbReference type="Gene3D" id="2.60.420.10">
    <property type="entry name" value="Maltose phosphorylase, domain 3"/>
    <property type="match status" value="1"/>
</dbReference>
<keyword evidence="10" id="KW-1185">Reference proteome</keyword>